<evidence type="ECO:0000259" key="11">
    <source>
        <dbReference type="Pfam" id="PF01225"/>
    </source>
</evidence>
<protein>
    <recommendedName>
        <fullName evidence="10">UDP-N-acetylmuramoyl-tripeptide--D-alanyl-D-alanine ligase</fullName>
        <ecNumber evidence="10">6.3.2.10</ecNumber>
    </recommendedName>
</protein>
<dbReference type="Gene3D" id="3.40.1390.10">
    <property type="entry name" value="MurE/MurF, N-terminal domain"/>
    <property type="match status" value="1"/>
</dbReference>
<evidence type="ECO:0000256" key="2">
    <source>
        <dbReference type="ARBA" id="ARBA00022598"/>
    </source>
</evidence>
<dbReference type="NCBIfam" id="TIGR01143">
    <property type="entry name" value="murF"/>
    <property type="match status" value="1"/>
</dbReference>
<evidence type="ECO:0000256" key="6">
    <source>
        <dbReference type="ARBA" id="ARBA00022960"/>
    </source>
</evidence>
<reference evidence="14 15" key="1">
    <citation type="journal article" date="2016" name="Nat. Commun.">
        <title>Thousands of microbial genomes shed light on interconnected biogeochemical processes in an aquifer system.</title>
        <authorList>
            <person name="Anantharaman K."/>
            <person name="Brown C.T."/>
            <person name="Hug L.A."/>
            <person name="Sharon I."/>
            <person name="Castelle C.J."/>
            <person name="Probst A.J."/>
            <person name="Thomas B.C."/>
            <person name="Singh A."/>
            <person name="Wilkins M.J."/>
            <person name="Karaoz U."/>
            <person name="Brodie E.L."/>
            <person name="Williams K.H."/>
            <person name="Hubbard S.S."/>
            <person name="Banfield J.F."/>
        </authorList>
    </citation>
    <scope>NUCLEOTIDE SEQUENCE [LARGE SCALE GENOMIC DNA]</scope>
</reference>
<organism evidence="14 15">
    <name type="scientific">candidate division WWE3 bacterium RIFCSPHIGHO2_01_FULL_43_9</name>
    <dbReference type="NCBI Taxonomy" id="1802618"/>
    <lineage>
        <taxon>Bacteria</taxon>
        <taxon>Katanobacteria</taxon>
    </lineage>
</organism>
<comment type="subcellular location">
    <subcellularLocation>
        <location evidence="10">Cytoplasm</location>
    </subcellularLocation>
</comment>
<dbReference type="InterPro" id="IPR035911">
    <property type="entry name" value="MurE/MurF_N"/>
</dbReference>
<dbReference type="UniPathway" id="UPA00219"/>
<dbReference type="Gene3D" id="3.40.1190.10">
    <property type="entry name" value="Mur-like, catalytic domain"/>
    <property type="match status" value="1"/>
</dbReference>
<dbReference type="InterPro" id="IPR036615">
    <property type="entry name" value="Mur_ligase_C_dom_sf"/>
</dbReference>
<evidence type="ECO:0000256" key="10">
    <source>
        <dbReference type="RuleBase" id="RU004136"/>
    </source>
</evidence>
<dbReference type="Pfam" id="PF01225">
    <property type="entry name" value="Mur_ligase"/>
    <property type="match status" value="1"/>
</dbReference>
<accession>A0A1F4V483</accession>
<evidence type="ECO:0000256" key="1">
    <source>
        <dbReference type="ARBA" id="ARBA00022490"/>
    </source>
</evidence>
<dbReference type="Pfam" id="PF08245">
    <property type="entry name" value="Mur_ligase_M"/>
    <property type="match status" value="1"/>
</dbReference>
<dbReference type="InterPro" id="IPR013221">
    <property type="entry name" value="Mur_ligase_cen"/>
</dbReference>
<dbReference type="AlphaFoldDB" id="A0A1F4V483"/>
<evidence type="ECO:0000256" key="5">
    <source>
        <dbReference type="ARBA" id="ARBA00022840"/>
    </source>
</evidence>
<dbReference type="Pfam" id="PF02875">
    <property type="entry name" value="Mur_ligase_C"/>
    <property type="match status" value="1"/>
</dbReference>
<keyword evidence="4" id="KW-0547">Nucleotide-binding</keyword>
<dbReference type="GO" id="GO:0008360">
    <property type="term" value="P:regulation of cell shape"/>
    <property type="evidence" value="ECO:0007669"/>
    <property type="project" value="UniProtKB-KW"/>
</dbReference>
<evidence type="ECO:0000256" key="7">
    <source>
        <dbReference type="ARBA" id="ARBA00022984"/>
    </source>
</evidence>
<keyword evidence="7 10" id="KW-0573">Peptidoglycan synthesis</keyword>
<feature type="domain" description="Mur ligase central" evidence="13">
    <location>
        <begin position="68"/>
        <end position="210"/>
    </location>
</feature>
<keyword evidence="9 10" id="KW-0961">Cell wall biogenesis/degradation</keyword>
<dbReference type="GO" id="GO:0009252">
    <property type="term" value="P:peptidoglycan biosynthetic process"/>
    <property type="evidence" value="ECO:0007669"/>
    <property type="project" value="UniProtKB-UniPathway"/>
</dbReference>
<keyword evidence="8 10" id="KW-0131">Cell cycle</keyword>
<name>A0A1F4V483_UNCKA</name>
<feature type="domain" description="Mur ligase N-terminal catalytic" evidence="11">
    <location>
        <begin position="6"/>
        <end position="50"/>
    </location>
</feature>
<comment type="caution">
    <text evidence="14">The sequence shown here is derived from an EMBL/GenBank/DDBJ whole genome shotgun (WGS) entry which is preliminary data.</text>
</comment>
<dbReference type="SUPFAM" id="SSF53244">
    <property type="entry name" value="MurD-like peptide ligases, peptide-binding domain"/>
    <property type="match status" value="1"/>
</dbReference>
<dbReference type="EMBL" id="MEVB01000028">
    <property type="protein sequence ID" value="OGC51985.1"/>
    <property type="molecule type" value="Genomic_DNA"/>
</dbReference>
<dbReference type="Gene3D" id="3.90.190.20">
    <property type="entry name" value="Mur ligase, C-terminal domain"/>
    <property type="match status" value="1"/>
</dbReference>
<dbReference type="InterPro" id="IPR051046">
    <property type="entry name" value="MurCDEF_CellWall_CoF430Synth"/>
</dbReference>
<dbReference type="InterPro" id="IPR004101">
    <property type="entry name" value="Mur_ligase_C"/>
</dbReference>
<keyword evidence="1" id="KW-0963">Cytoplasm</keyword>
<evidence type="ECO:0000256" key="3">
    <source>
        <dbReference type="ARBA" id="ARBA00022618"/>
    </source>
</evidence>
<dbReference type="GO" id="GO:0005524">
    <property type="term" value="F:ATP binding"/>
    <property type="evidence" value="ECO:0007669"/>
    <property type="project" value="UniProtKB-KW"/>
</dbReference>
<evidence type="ECO:0000313" key="14">
    <source>
        <dbReference type="EMBL" id="OGC51985.1"/>
    </source>
</evidence>
<dbReference type="GO" id="GO:0008766">
    <property type="term" value="F:UDP-N-acetylmuramoylalanyl-D-glutamyl-2,6-diaminopimelate-D-alanyl-D-alanine ligase activity"/>
    <property type="evidence" value="ECO:0007669"/>
    <property type="project" value="RHEA"/>
</dbReference>
<dbReference type="GO" id="GO:0005737">
    <property type="term" value="C:cytoplasm"/>
    <property type="evidence" value="ECO:0007669"/>
    <property type="project" value="UniProtKB-SubCell"/>
</dbReference>
<dbReference type="SUPFAM" id="SSF63418">
    <property type="entry name" value="MurE/MurF N-terminal domain"/>
    <property type="match status" value="1"/>
</dbReference>
<proteinExistence type="predicted"/>
<comment type="catalytic activity">
    <reaction evidence="10">
        <text>D-alanyl-D-alanine + UDP-N-acetyl-alpha-D-muramoyl-L-alanyl-gamma-D-glutamyl-meso-2,6-diaminopimelate + ATP = UDP-N-acetyl-alpha-D-muramoyl-L-alanyl-gamma-D-glutamyl-meso-2,6-diaminopimeloyl-D-alanyl-D-alanine + ADP + phosphate + H(+)</text>
        <dbReference type="Rhea" id="RHEA:28374"/>
        <dbReference type="ChEBI" id="CHEBI:15378"/>
        <dbReference type="ChEBI" id="CHEBI:30616"/>
        <dbReference type="ChEBI" id="CHEBI:43474"/>
        <dbReference type="ChEBI" id="CHEBI:57822"/>
        <dbReference type="ChEBI" id="CHEBI:61386"/>
        <dbReference type="ChEBI" id="CHEBI:83905"/>
        <dbReference type="ChEBI" id="CHEBI:456216"/>
        <dbReference type="EC" id="6.3.2.10"/>
    </reaction>
</comment>
<dbReference type="InterPro" id="IPR005863">
    <property type="entry name" value="UDP-N-AcMur_synth"/>
</dbReference>
<dbReference type="InterPro" id="IPR036565">
    <property type="entry name" value="Mur-like_cat_sf"/>
</dbReference>
<keyword evidence="3 10" id="KW-0132">Cell division</keyword>
<dbReference type="PANTHER" id="PTHR43024">
    <property type="entry name" value="UDP-N-ACETYLMURAMOYL-TRIPEPTIDE--D-ALANYL-D-ALANINE LIGASE"/>
    <property type="match status" value="1"/>
</dbReference>
<dbReference type="GO" id="GO:0051301">
    <property type="term" value="P:cell division"/>
    <property type="evidence" value="ECO:0007669"/>
    <property type="project" value="UniProtKB-KW"/>
</dbReference>
<dbReference type="EC" id="6.3.2.10" evidence="10"/>
<feature type="domain" description="Mur ligase C-terminal" evidence="12">
    <location>
        <begin position="256"/>
        <end position="378"/>
    </location>
</feature>
<evidence type="ECO:0000259" key="13">
    <source>
        <dbReference type="Pfam" id="PF08245"/>
    </source>
</evidence>
<keyword evidence="6 10" id="KW-0133">Cell shape</keyword>
<gene>
    <name evidence="14" type="ORF">A2709_01650</name>
</gene>
<dbReference type="SUPFAM" id="SSF53623">
    <property type="entry name" value="MurD-like peptide ligases, catalytic domain"/>
    <property type="match status" value="1"/>
</dbReference>
<dbReference type="PANTHER" id="PTHR43024:SF1">
    <property type="entry name" value="UDP-N-ACETYLMURAMOYL-TRIPEPTIDE--D-ALANYL-D-ALANINE LIGASE"/>
    <property type="match status" value="1"/>
</dbReference>
<dbReference type="InterPro" id="IPR000713">
    <property type="entry name" value="Mur_ligase_N"/>
</dbReference>
<sequence>MERFRVSTDSRLVKPGEYFVAIKGENTDGHKFIEAALRNGACGVLGERELYKAAKDRINLINPIIIGVTGSSGKTTVTAFIYQILSTKYNCCLGSLNTKLGLSVNVLNDMDEKCKFFIAEMGMDKAGELKETTDMFPPDFTVITTINHVHLEKLGTVAAIANAKAEILYGMKTTGTAVLNSRNNWIRKVGVEFANTGGKVLWFSEKPPAEELILPKNILGEHNHRNIVCAAIVANLCGLSYGEISVILNNIKLPKGRLNLITGIHRSIIIDDTYNANPESMKYALEVLCEVGSKRKVAILGDMLELGKFSARDHIKVGQLINRLAIDRVACVGERSSLICAQINSGTAHRFFSNTLQTQEIVRWLKIREGDTILVKGSQGVRMERITNALMENPEKAPDLLVRQDARWNN</sequence>
<comment type="pathway">
    <text evidence="10">Cell wall biogenesis; peptidoglycan biosynthesis.</text>
</comment>
<evidence type="ECO:0000259" key="12">
    <source>
        <dbReference type="Pfam" id="PF02875"/>
    </source>
</evidence>
<comment type="function">
    <text evidence="10">Involved in cell wall formation. Catalyzes the final step in the synthesis of UDP-N-acetylmuramoyl-pentapeptide, the precursor of murein.</text>
</comment>
<dbReference type="GO" id="GO:0071555">
    <property type="term" value="P:cell wall organization"/>
    <property type="evidence" value="ECO:0007669"/>
    <property type="project" value="UniProtKB-KW"/>
</dbReference>
<dbReference type="GO" id="GO:0047480">
    <property type="term" value="F:UDP-N-acetylmuramoyl-tripeptide-D-alanyl-D-alanine ligase activity"/>
    <property type="evidence" value="ECO:0007669"/>
    <property type="project" value="UniProtKB-EC"/>
</dbReference>
<evidence type="ECO:0000313" key="15">
    <source>
        <dbReference type="Proteomes" id="UP000176853"/>
    </source>
</evidence>
<evidence type="ECO:0000256" key="4">
    <source>
        <dbReference type="ARBA" id="ARBA00022741"/>
    </source>
</evidence>
<keyword evidence="5" id="KW-0067">ATP-binding</keyword>
<dbReference type="Proteomes" id="UP000176853">
    <property type="component" value="Unassembled WGS sequence"/>
</dbReference>
<evidence type="ECO:0000256" key="9">
    <source>
        <dbReference type="ARBA" id="ARBA00023316"/>
    </source>
</evidence>
<evidence type="ECO:0000256" key="8">
    <source>
        <dbReference type="ARBA" id="ARBA00023306"/>
    </source>
</evidence>
<keyword evidence="2" id="KW-0436">Ligase</keyword>